<dbReference type="InterPro" id="IPR050392">
    <property type="entry name" value="Collagen/C1q_domain"/>
</dbReference>
<dbReference type="Gene3D" id="2.60.120.40">
    <property type="match status" value="1"/>
</dbReference>
<comment type="subcellular location">
    <subcellularLocation>
        <location evidence="1">Secreted</location>
    </subcellularLocation>
</comment>
<dbReference type="Pfam" id="PF00386">
    <property type="entry name" value="C1q"/>
    <property type="match status" value="1"/>
</dbReference>
<organism evidence="5">
    <name type="scientific">Capitella teleta</name>
    <name type="common">Polychaete worm</name>
    <dbReference type="NCBI Taxonomy" id="283909"/>
    <lineage>
        <taxon>Eukaryota</taxon>
        <taxon>Metazoa</taxon>
        <taxon>Spiralia</taxon>
        <taxon>Lophotrochozoa</taxon>
        <taxon>Annelida</taxon>
        <taxon>Polychaeta</taxon>
        <taxon>Sedentaria</taxon>
        <taxon>Scolecida</taxon>
        <taxon>Capitellidae</taxon>
        <taxon>Capitella</taxon>
    </lineage>
</organism>
<dbReference type="EMBL" id="AMQN01006887">
    <property type="status" value="NOT_ANNOTATED_CDS"/>
    <property type="molecule type" value="Genomic_DNA"/>
</dbReference>
<proteinExistence type="predicted"/>
<evidence type="ECO:0000256" key="1">
    <source>
        <dbReference type="ARBA" id="ARBA00004613"/>
    </source>
</evidence>
<reference evidence="6" key="3">
    <citation type="submission" date="2015-06" db="UniProtKB">
        <authorList>
            <consortium name="EnsemblMetazoa"/>
        </authorList>
    </citation>
    <scope>IDENTIFICATION</scope>
</reference>
<dbReference type="SUPFAM" id="SSF49842">
    <property type="entry name" value="TNF-like"/>
    <property type="match status" value="1"/>
</dbReference>
<feature type="region of interest" description="Disordered" evidence="3">
    <location>
        <begin position="49"/>
        <end position="109"/>
    </location>
</feature>
<protein>
    <recommendedName>
        <fullName evidence="4">C1q domain-containing protein</fullName>
    </recommendedName>
</protein>
<name>R7UX19_CAPTE</name>
<reference evidence="5 7" key="2">
    <citation type="journal article" date="2013" name="Nature">
        <title>Insights into bilaterian evolution from three spiralian genomes.</title>
        <authorList>
            <person name="Simakov O."/>
            <person name="Marletaz F."/>
            <person name="Cho S.J."/>
            <person name="Edsinger-Gonzales E."/>
            <person name="Havlak P."/>
            <person name="Hellsten U."/>
            <person name="Kuo D.H."/>
            <person name="Larsson T."/>
            <person name="Lv J."/>
            <person name="Arendt D."/>
            <person name="Savage R."/>
            <person name="Osoegawa K."/>
            <person name="de Jong P."/>
            <person name="Grimwood J."/>
            <person name="Chapman J.A."/>
            <person name="Shapiro H."/>
            <person name="Aerts A."/>
            <person name="Otillar R.P."/>
            <person name="Terry A.Y."/>
            <person name="Boore J.L."/>
            <person name="Grigoriev I.V."/>
            <person name="Lindberg D.R."/>
            <person name="Seaver E.C."/>
            <person name="Weisblat D.A."/>
            <person name="Putnam N.H."/>
            <person name="Rokhsar D.S."/>
        </authorList>
    </citation>
    <scope>NUCLEOTIDE SEQUENCE</scope>
    <source>
        <strain evidence="5 7">I ESC-2004</strain>
    </source>
</reference>
<dbReference type="EMBL" id="KB299468">
    <property type="protein sequence ID" value="ELU07951.1"/>
    <property type="molecule type" value="Genomic_DNA"/>
</dbReference>
<dbReference type="GO" id="GO:0005581">
    <property type="term" value="C:collagen trimer"/>
    <property type="evidence" value="ECO:0007669"/>
    <property type="project" value="UniProtKB-KW"/>
</dbReference>
<feature type="compositionally biased region" description="Pro residues" evidence="3">
    <location>
        <begin position="187"/>
        <end position="199"/>
    </location>
</feature>
<evidence type="ECO:0000313" key="7">
    <source>
        <dbReference type="Proteomes" id="UP000014760"/>
    </source>
</evidence>
<dbReference type="EnsemblMetazoa" id="CapteT207262">
    <property type="protein sequence ID" value="CapteP207262"/>
    <property type="gene ID" value="CapteG207262"/>
</dbReference>
<evidence type="ECO:0000259" key="4">
    <source>
        <dbReference type="SMART" id="SM00110"/>
    </source>
</evidence>
<dbReference type="HOGENOM" id="CLU_647675_0_0_1"/>
<evidence type="ECO:0000256" key="3">
    <source>
        <dbReference type="SAM" id="MobiDB-lite"/>
    </source>
</evidence>
<feature type="compositionally biased region" description="Basic and acidic residues" evidence="3">
    <location>
        <begin position="60"/>
        <end position="93"/>
    </location>
</feature>
<sequence>MSSSPKLEFRHLVVDFASLMSISNYCSQKGKFFLVAVILLFATVASEAKRGKHRDHHNHRSQEREDSRSRSRSWESRSRESGSRESGSRESGSRESGSSESDESSEDALPQCYNCDGKTNEECNANVETCLSSQFVSVTYKIALSSAQITSLITVPDYSDQWQLGQPDGPGGRETQCPEETQCPVGPQGPPGPRGPPGLPGVSVQGDPGAPGLDGRPGEPGERGSAGLPGQDGSPGPKGDRGSSGIPGIPGRPGTTGPRGDPGSSNCPLCRPECTRVVAFSANAFDVEQESEDAITVGFPTSSTTSNIGGGLHATGVFTAPMSGAYFFHVTTRANGNGATPLLFYKGNDVIMITGRSDVDAVGPYPVGTNSMLVELMAGESVQLKIKPKKSGFFSSIISDVTSSPTDVTFVGYRVAGCLEQSGN</sequence>
<evidence type="ECO:0000313" key="6">
    <source>
        <dbReference type="EnsemblMetazoa" id="CapteP207262"/>
    </source>
</evidence>
<dbReference type="SMART" id="SM00110">
    <property type="entry name" value="C1Q"/>
    <property type="match status" value="1"/>
</dbReference>
<dbReference type="AlphaFoldDB" id="R7UX19"/>
<evidence type="ECO:0000256" key="2">
    <source>
        <dbReference type="ARBA" id="ARBA00022525"/>
    </source>
</evidence>
<dbReference type="Proteomes" id="UP000014760">
    <property type="component" value="Unassembled WGS sequence"/>
</dbReference>
<evidence type="ECO:0000313" key="5">
    <source>
        <dbReference type="EMBL" id="ELU07951.1"/>
    </source>
</evidence>
<gene>
    <name evidence="5" type="ORF">CAPTEDRAFT_207262</name>
</gene>
<feature type="compositionally biased region" description="Low complexity" evidence="3">
    <location>
        <begin position="243"/>
        <end position="265"/>
    </location>
</feature>
<dbReference type="PANTHER" id="PTHR15427:SF33">
    <property type="entry name" value="COLLAGEN IV NC1 DOMAIN-CONTAINING PROTEIN"/>
    <property type="match status" value="1"/>
</dbReference>
<feature type="region of interest" description="Disordered" evidence="3">
    <location>
        <begin position="161"/>
        <end position="265"/>
    </location>
</feature>
<feature type="compositionally biased region" description="Basic residues" evidence="3">
    <location>
        <begin position="50"/>
        <end position="59"/>
    </location>
</feature>
<dbReference type="OrthoDB" id="6154955at2759"/>
<keyword evidence="7" id="KW-1185">Reference proteome</keyword>
<keyword evidence="2" id="KW-0964">Secreted</keyword>
<dbReference type="STRING" id="283909.R7UX19"/>
<feature type="domain" description="C1q" evidence="4">
    <location>
        <begin position="271"/>
        <end position="418"/>
    </location>
</feature>
<dbReference type="OMA" id="AMIPWVL"/>
<dbReference type="InterPro" id="IPR001073">
    <property type="entry name" value="C1q_dom"/>
</dbReference>
<dbReference type="PANTHER" id="PTHR15427">
    <property type="entry name" value="EMILIN ELASTIN MICROFIBRIL INTERFACE-LOCATED PROTEIN ELASTIN MICROFIBRIL INTERFACER"/>
    <property type="match status" value="1"/>
</dbReference>
<reference evidence="7" key="1">
    <citation type="submission" date="2012-12" db="EMBL/GenBank/DDBJ databases">
        <authorList>
            <person name="Hellsten U."/>
            <person name="Grimwood J."/>
            <person name="Chapman J.A."/>
            <person name="Shapiro H."/>
            <person name="Aerts A."/>
            <person name="Otillar R.P."/>
            <person name="Terry A.Y."/>
            <person name="Boore J.L."/>
            <person name="Simakov O."/>
            <person name="Marletaz F."/>
            <person name="Cho S.-J."/>
            <person name="Edsinger-Gonzales E."/>
            <person name="Havlak P."/>
            <person name="Kuo D.-H."/>
            <person name="Larsson T."/>
            <person name="Lv J."/>
            <person name="Arendt D."/>
            <person name="Savage R."/>
            <person name="Osoegawa K."/>
            <person name="de Jong P."/>
            <person name="Lindberg D.R."/>
            <person name="Seaver E.C."/>
            <person name="Weisblat D.A."/>
            <person name="Putnam N.H."/>
            <person name="Grigoriev I.V."/>
            <person name="Rokhsar D.S."/>
        </authorList>
    </citation>
    <scope>NUCLEOTIDE SEQUENCE</scope>
    <source>
        <strain evidence="7">I ESC-2004</strain>
    </source>
</reference>
<accession>R7UX19</accession>
<dbReference type="InterPro" id="IPR008983">
    <property type="entry name" value="Tumour_necrosis_fac-like_dom"/>
</dbReference>